<sequence>MEDILKSWAALASHFIGEHFDHCKPYMDVAYDGMHPLTRFVSAQLYISCQLSSTSALVLIKEGLEWDAEIINRSIIEGVTKYVYLLTGSTEERLEKAKEYWEILPDYTAAKRSSKVKKFFEEISEAKHNRPLNDLLLSDREVDELRNGTNKNERFNLEQKWSFSHIINEFSKSDSPGLRAFISLAHGYGMSSHLIHKDGDGVGMIWERCLRSEERQSAVKLGHCARTVLDVCSFAELRTIYLLKACNENPTFTDSLRKRYSALFDELENAYRSFESIEY</sequence>
<dbReference type="GeneID" id="29386395"/>
<protein>
    <submittedName>
        <fullName evidence="2">Uncharacterized protein</fullName>
    </submittedName>
</protein>
<keyword evidence="3" id="KW-1185">Reference proteome</keyword>
<evidence type="ECO:0000313" key="2">
    <source>
        <dbReference type="EMBL" id="SUP28321.1"/>
    </source>
</evidence>
<dbReference type="RefSeq" id="WP_061056899.1">
    <property type="nucleotide sequence ID" value="NZ_CABLBX010000020.1"/>
</dbReference>
<dbReference type="Proteomes" id="UP000057088">
    <property type="component" value="Chromosome 2"/>
</dbReference>
<dbReference type="Proteomes" id="UP000254626">
    <property type="component" value="Unassembled WGS sequence"/>
</dbReference>
<reference evidence="2 4" key="3">
    <citation type="submission" date="2018-06" db="EMBL/GenBank/DDBJ databases">
        <authorList>
            <consortium name="Pathogen Informatics"/>
            <person name="Doyle S."/>
        </authorList>
    </citation>
    <scope>NUCLEOTIDE SEQUENCE [LARGE SCALE GENOMIC DNA]</scope>
    <source>
        <strain evidence="2 4">NCTC11327</strain>
    </source>
</reference>
<evidence type="ECO:0000313" key="4">
    <source>
        <dbReference type="Proteomes" id="UP000254626"/>
    </source>
</evidence>
<gene>
    <name evidence="1" type="ORF">AL536_18325</name>
    <name evidence="2" type="ORF">NCTC11327_02426</name>
</gene>
<dbReference type="EMBL" id="CP014035">
    <property type="protein sequence ID" value="AMF95370.1"/>
    <property type="molecule type" value="Genomic_DNA"/>
</dbReference>
<dbReference type="KEGG" id="vfl:AL536_18325"/>
<dbReference type="EMBL" id="UHIP01000001">
    <property type="protein sequence ID" value="SUP28321.1"/>
    <property type="molecule type" value="Genomic_DNA"/>
</dbReference>
<accession>A0AAX2LVB8</accession>
<reference evidence="1" key="2">
    <citation type="submission" date="2018-01" db="EMBL/GenBank/DDBJ databases">
        <title>FDA dAtabase for Regulatory Grade micrObial Sequences (FDA-ARGOS): Supporting development and validation of Infectious Disease Dx tests.</title>
        <authorList>
            <person name="Hoffmann M."/>
            <person name="Allard M."/>
            <person name="Evans P."/>
            <person name="Brown E."/>
            <person name="Tallon L."/>
            <person name="Sadzewicz L."/>
            <person name="Sengamalay N."/>
            <person name="Ott S."/>
            <person name="Godinez A."/>
            <person name="Nagaraj S."/>
            <person name="Vyas G."/>
            <person name="Aluvathingal J."/>
            <person name="Nadendla S."/>
            <person name="Geyer C."/>
            <person name="Sichtig H."/>
        </authorList>
    </citation>
    <scope>NUCLEOTIDE SEQUENCE</scope>
    <source>
        <strain evidence="1">ATCC 33809</strain>
    </source>
</reference>
<organism evidence="2 4">
    <name type="scientific">Vibrio fluvialis</name>
    <dbReference type="NCBI Taxonomy" id="676"/>
    <lineage>
        <taxon>Bacteria</taxon>
        <taxon>Pseudomonadati</taxon>
        <taxon>Pseudomonadota</taxon>
        <taxon>Gammaproteobacteria</taxon>
        <taxon>Vibrionales</taxon>
        <taxon>Vibrionaceae</taxon>
        <taxon>Vibrio</taxon>
    </lineage>
</organism>
<name>A0AAX2LVB8_VIBFL</name>
<dbReference type="AlphaFoldDB" id="A0AAX2LVB8"/>
<reference evidence="3" key="1">
    <citation type="submission" date="2015-12" db="EMBL/GenBank/DDBJ databases">
        <title>FDA dAtabase for Regulatory Grade micrObial Sequences (FDA-ARGOS): Supporting development and validation of Infectious Disease Dx tests.</title>
        <authorList>
            <person name="Hoffmann M."/>
            <person name="Allard M."/>
            <person name="Evans P."/>
            <person name="Brown E."/>
            <person name="Tallon L.J."/>
            <person name="Sadzewicz L."/>
            <person name="Sengamalay N."/>
            <person name="Ott S."/>
            <person name="Godinez A."/>
            <person name="Nagaraj S."/>
            <person name="Vyas G."/>
            <person name="Aluvathingal J."/>
            <person name="Nadendla S."/>
            <person name="Geyer C."/>
            <person name="Sichtig H."/>
        </authorList>
    </citation>
    <scope>NUCLEOTIDE SEQUENCE [LARGE SCALE GENOMIC DNA]</scope>
    <source>
        <strain evidence="3">ATCC 33809</strain>
    </source>
</reference>
<evidence type="ECO:0000313" key="3">
    <source>
        <dbReference type="Proteomes" id="UP000057088"/>
    </source>
</evidence>
<proteinExistence type="predicted"/>
<dbReference type="InterPro" id="IPR043733">
    <property type="entry name" value="DUF5677"/>
</dbReference>
<dbReference type="Pfam" id="PF18928">
    <property type="entry name" value="DUF5677"/>
    <property type="match status" value="1"/>
</dbReference>
<evidence type="ECO:0000313" key="1">
    <source>
        <dbReference type="EMBL" id="AMF95370.1"/>
    </source>
</evidence>